<name>A0ABX2D3N3_9CYAN</name>
<dbReference type="Proteomes" id="UP000702425">
    <property type="component" value="Unassembled WGS sequence"/>
</dbReference>
<keyword evidence="2" id="KW-1185">Reference proteome</keyword>
<evidence type="ECO:0000313" key="2">
    <source>
        <dbReference type="Proteomes" id="UP000702425"/>
    </source>
</evidence>
<dbReference type="EMBL" id="SRRZ01000120">
    <property type="protein sequence ID" value="NQE37256.1"/>
    <property type="molecule type" value="Genomic_DNA"/>
</dbReference>
<proteinExistence type="predicted"/>
<gene>
    <name evidence="1" type="ORF">E5S67_05025</name>
</gene>
<accession>A0ABX2D3N3</accession>
<sequence>MTNDMMSDKLTIIRFVLTNPFLFVIRTQALTTNKFYSYTTTGCDRNDESIRQQDPNLPVKKS</sequence>
<evidence type="ECO:0000313" key="1">
    <source>
        <dbReference type="EMBL" id="NQE37256.1"/>
    </source>
</evidence>
<comment type="caution">
    <text evidence="1">The sequence shown here is derived from an EMBL/GenBank/DDBJ whole genome shotgun (WGS) entry which is preliminary data.</text>
</comment>
<organism evidence="1 2">
    <name type="scientific">Microcoleus asticus IPMA8</name>
    <dbReference type="NCBI Taxonomy" id="2563858"/>
    <lineage>
        <taxon>Bacteria</taxon>
        <taxon>Bacillati</taxon>
        <taxon>Cyanobacteriota</taxon>
        <taxon>Cyanophyceae</taxon>
        <taxon>Oscillatoriophycideae</taxon>
        <taxon>Oscillatoriales</taxon>
        <taxon>Microcoleaceae</taxon>
        <taxon>Microcoleus</taxon>
        <taxon>Microcoleus asticus</taxon>
    </lineage>
</organism>
<reference evidence="1 2" key="1">
    <citation type="journal article" date="2020" name="Sci. Rep.">
        <title>A novel cyanobacterial geosmin producer, revising GeoA distribution and dispersion patterns in Bacteria.</title>
        <authorList>
            <person name="Churro C."/>
            <person name="Semedo-Aguiar A.P."/>
            <person name="Silva A.D."/>
            <person name="Pereira-Leal J.B."/>
            <person name="Leite R.B."/>
        </authorList>
    </citation>
    <scope>NUCLEOTIDE SEQUENCE [LARGE SCALE GENOMIC DNA]</scope>
    <source>
        <strain evidence="1 2">IPMA8</strain>
    </source>
</reference>
<protein>
    <submittedName>
        <fullName evidence="1">Uncharacterized protein</fullName>
    </submittedName>
</protein>